<dbReference type="AlphaFoldDB" id="A0A7R9QWX3"/>
<dbReference type="GO" id="GO:0039536">
    <property type="term" value="P:negative regulation of RIG-I signaling pathway"/>
    <property type="evidence" value="ECO:0007669"/>
    <property type="project" value="InterPro"/>
</dbReference>
<feature type="domain" description="C2H2-type" evidence="3">
    <location>
        <begin position="447"/>
        <end position="470"/>
    </location>
</feature>
<gene>
    <name evidence="5" type="ORF">ONB1V03_LOCUS16839</name>
</gene>
<dbReference type="PANTHER" id="PTHR14390:SF2">
    <property type="entry name" value="G PATCH DOMAIN-CONTAINING PROTEIN 3"/>
    <property type="match status" value="1"/>
</dbReference>
<evidence type="ECO:0000259" key="3">
    <source>
        <dbReference type="PROSITE" id="PS50157"/>
    </source>
</evidence>
<dbReference type="PANTHER" id="PTHR14390">
    <property type="entry name" value="G PATCH DOMAIN CONTAINING PROTEIN 3"/>
    <property type="match status" value="1"/>
</dbReference>
<dbReference type="InterPro" id="IPR000467">
    <property type="entry name" value="G_patch_dom"/>
</dbReference>
<dbReference type="InterPro" id="IPR013087">
    <property type="entry name" value="Znf_C2H2_type"/>
</dbReference>
<feature type="compositionally biased region" description="Acidic residues" evidence="2">
    <location>
        <begin position="118"/>
        <end position="133"/>
    </location>
</feature>
<dbReference type="InterPro" id="IPR036236">
    <property type="entry name" value="Znf_C2H2_sf"/>
</dbReference>
<dbReference type="GO" id="GO:0008270">
    <property type="term" value="F:zinc ion binding"/>
    <property type="evidence" value="ECO:0007669"/>
    <property type="project" value="UniProtKB-KW"/>
</dbReference>
<feature type="compositionally biased region" description="Basic and acidic residues" evidence="2">
    <location>
        <begin position="101"/>
        <end position="117"/>
    </location>
</feature>
<reference evidence="5" key="1">
    <citation type="submission" date="2020-11" db="EMBL/GenBank/DDBJ databases">
        <authorList>
            <person name="Tran Van P."/>
        </authorList>
    </citation>
    <scope>NUCLEOTIDE SEQUENCE</scope>
</reference>
<feature type="compositionally biased region" description="Basic and acidic residues" evidence="2">
    <location>
        <begin position="134"/>
        <end position="147"/>
    </location>
</feature>
<dbReference type="EMBL" id="OC934573">
    <property type="protein sequence ID" value="CAD7660269.1"/>
    <property type="molecule type" value="Genomic_DNA"/>
</dbReference>
<sequence length="493" mass="57067">MPNGNVGTPSAVFLELIRECRLPAPVISKLELDFPKSMKRRIYSRVEYEYSEHNKRYKTKATDKSVHKLSSTDNSVDNKDMDLLKTRNGFVINDNFSAKQKTKETSNESQLECKERTEEEDDGSDECEEEEWDRYESLHEDVTQQERNTERLFEEEIEVKWEKGGSGLVFYTDAQFWDIKDNYEDFNEKTPDDWDLDLSVYRKNCSADKEAIDLKALTHEMGLRRGKRKDRKYCVNSVFDQSKCGERIGAFERHTKGFGRRIMESQGWECGKGLGESVTGIPEPIADCGQQPTDKRGVPLDVIMDSNDNDFHDLKTQYKRLCDELAFERQLNHILDTFKSYSLVLINRCKCETNRQIVDQLNHFSDQYASLKSRQSEQQNGVLLSDPEIGDRSGDTSVDIMYPKVEIQESTDPSVTHTCSECEQQFASELDLQIHMNSVHKEDLQLYTCDECREVFTSDDLFATHMRDNHGFSDTNTGHSDDMHTSDDNKMFL</sequence>
<keyword evidence="1" id="KW-0863">Zinc-finger</keyword>
<evidence type="ECO:0000313" key="6">
    <source>
        <dbReference type="Proteomes" id="UP000728032"/>
    </source>
</evidence>
<feature type="domain" description="G-patch" evidence="4">
    <location>
        <begin position="255"/>
        <end position="303"/>
    </location>
</feature>
<name>A0A7R9QWX3_9ACAR</name>
<dbReference type="Proteomes" id="UP000728032">
    <property type="component" value="Unassembled WGS sequence"/>
</dbReference>
<dbReference type="SMART" id="SM00443">
    <property type="entry name" value="G_patch"/>
    <property type="match status" value="1"/>
</dbReference>
<dbReference type="Pfam" id="PF01585">
    <property type="entry name" value="G-patch"/>
    <property type="match status" value="1"/>
</dbReference>
<protein>
    <recommendedName>
        <fullName evidence="7">G-patch domain-containing protein</fullName>
    </recommendedName>
</protein>
<dbReference type="OrthoDB" id="5842926at2759"/>
<feature type="non-terminal residue" evidence="5">
    <location>
        <position position="1"/>
    </location>
</feature>
<dbReference type="PROSITE" id="PS50174">
    <property type="entry name" value="G_PATCH"/>
    <property type="match status" value="1"/>
</dbReference>
<dbReference type="SMART" id="SM00355">
    <property type="entry name" value="ZnF_C2H2"/>
    <property type="match status" value="2"/>
</dbReference>
<dbReference type="PROSITE" id="PS50157">
    <property type="entry name" value="ZINC_FINGER_C2H2_2"/>
    <property type="match status" value="2"/>
</dbReference>
<evidence type="ECO:0000256" key="1">
    <source>
        <dbReference type="PROSITE-ProRule" id="PRU00042"/>
    </source>
</evidence>
<dbReference type="Pfam" id="PF12874">
    <property type="entry name" value="zf-met"/>
    <property type="match status" value="1"/>
</dbReference>
<dbReference type="Gene3D" id="3.30.160.60">
    <property type="entry name" value="Classic Zinc Finger"/>
    <property type="match status" value="1"/>
</dbReference>
<dbReference type="GO" id="GO:0003676">
    <property type="term" value="F:nucleic acid binding"/>
    <property type="evidence" value="ECO:0007669"/>
    <property type="project" value="InterPro"/>
</dbReference>
<evidence type="ECO:0000256" key="2">
    <source>
        <dbReference type="SAM" id="MobiDB-lite"/>
    </source>
</evidence>
<keyword evidence="6" id="KW-1185">Reference proteome</keyword>
<dbReference type="PROSITE" id="PS00028">
    <property type="entry name" value="ZINC_FINGER_C2H2_1"/>
    <property type="match status" value="2"/>
</dbReference>
<organism evidence="5">
    <name type="scientific">Oppiella nova</name>
    <dbReference type="NCBI Taxonomy" id="334625"/>
    <lineage>
        <taxon>Eukaryota</taxon>
        <taxon>Metazoa</taxon>
        <taxon>Ecdysozoa</taxon>
        <taxon>Arthropoda</taxon>
        <taxon>Chelicerata</taxon>
        <taxon>Arachnida</taxon>
        <taxon>Acari</taxon>
        <taxon>Acariformes</taxon>
        <taxon>Sarcoptiformes</taxon>
        <taxon>Oribatida</taxon>
        <taxon>Brachypylina</taxon>
        <taxon>Oppioidea</taxon>
        <taxon>Oppiidae</taxon>
        <taxon>Oppiella</taxon>
    </lineage>
</organism>
<dbReference type="GO" id="GO:0032480">
    <property type="term" value="P:negative regulation of type I interferon production"/>
    <property type="evidence" value="ECO:0007669"/>
    <property type="project" value="InterPro"/>
</dbReference>
<feature type="region of interest" description="Disordered" evidence="2">
    <location>
        <begin position="99"/>
        <end position="147"/>
    </location>
</feature>
<feature type="region of interest" description="Disordered" evidence="2">
    <location>
        <begin position="472"/>
        <end position="493"/>
    </location>
</feature>
<evidence type="ECO:0000259" key="4">
    <source>
        <dbReference type="PROSITE" id="PS50174"/>
    </source>
</evidence>
<dbReference type="SUPFAM" id="SSF57667">
    <property type="entry name" value="beta-beta-alpha zinc fingers"/>
    <property type="match status" value="1"/>
</dbReference>
<dbReference type="InterPro" id="IPR040341">
    <property type="entry name" value="GPATCH3"/>
</dbReference>
<keyword evidence="1" id="KW-0479">Metal-binding</keyword>
<dbReference type="Pfam" id="PF00096">
    <property type="entry name" value="zf-C2H2"/>
    <property type="match status" value="1"/>
</dbReference>
<accession>A0A7R9QWX3</accession>
<feature type="domain" description="C2H2-type" evidence="3">
    <location>
        <begin position="417"/>
        <end position="445"/>
    </location>
</feature>
<evidence type="ECO:0008006" key="7">
    <source>
        <dbReference type="Google" id="ProtNLM"/>
    </source>
</evidence>
<dbReference type="EMBL" id="CAJPVJ010019748">
    <property type="protein sequence ID" value="CAG2177407.1"/>
    <property type="molecule type" value="Genomic_DNA"/>
</dbReference>
<dbReference type="GO" id="GO:0045893">
    <property type="term" value="P:positive regulation of DNA-templated transcription"/>
    <property type="evidence" value="ECO:0007669"/>
    <property type="project" value="TreeGrafter"/>
</dbReference>
<proteinExistence type="predicted"/>
<keyword evidence="1" id="KW-0862">Zinc</keyword>
<feature type="compositionally biased region" description="Basic and acidic residues" evidence="2">
    <location>
        <begin position="479"/>
        <end position="493"/>
    </location>
</feature>
<evidence type="ECO:0000313" key="5">
    <source>
        <dbReference type="EMBL" id="CAD7660269.1"/>
    </source>
</evidence>